<comment type="caution">
    <text evidence="1">The sequence shown here is derived from an EMBL/GenBank/DDBJ whole genome shotgun (WGS) entry which is preliminary data.</text>
</comment>
<protein>
    <submittedName>
        <fullName evidence="1">Uncharacterized protein</fullName>
    </submittedName>
</protein>
<gene>
    <name evidence="1" type="ORF">J2X21_002534</name>
</gene>
<dbReference type="Proteomes" id="UP001180825">
    <property type="component" value="Unassembled WGS sequence"/>
</dbReference>
<keyword evidence="2" id="KW-1185">Reference proteome</keyword>
<dbReference type="EMBL" id="JAVDXV010000004">
    <property type="protein sequence ID" value="MDR7333400.1"/>
    <property type="molecule type" value="Genomic_DNA"/>
</dbReference>
<evidence type="ECO:0000313" key="2">
    <source>
        <dbReference type="Proteomes" id="UP001180825"/>
    </source>
</evidence>
<reference evidence="1 2" key="1">
    <citation type="submission" date="2023-07" db="EMBL/GenBank/DDBJ databases">
        <title>Sorghum-associated microbial communities from plants grown in Nebraska, USA.</title>
        <authorList>
            <person name="Schachtman D."/>
        </authorList>
    </citation>
    <scope>NUCLEOTIDE SEQUENCE [LARGE SCALE GENOMIC DNA]</scope>
    <source>
        <strain evidence="1 2">BE316</strain>
    </source>
</reference>
<dbReference type="RefSeq" id="WP_310328934.1">
    <property type="nucleotide sequence ID" value="NZ_JAVDXV010000004.1"/>
</dbReference>
<evidence type="ECO:0000313" key="1">
    <source>
        <dbReference type="EMBL" id="MDR7333400.1"/>
    </source>
</evidence>
<sequence>MTSGLAIAPAALQDVQLGAGASLSRLAQLAPGGDAAGFERALASVQQRMDVRATESSAQAMQRLVQPLDHINAEAASLGRDARAAAASGQELTPGELVNLTVRCQEFMFHCQLTSNIANRTSEGLQQLFRQQS</sequence>
<name>A0ABU2A8D8_9BURK</name>
<organism evidence="1 2">
    <name type="scientific">Roseateles asaccharophilus</name>
    <dbReference type="NCBI Taxonomy" id="582607"/>
    <lineage>
        <taxon>Bacteria</taxon>
        <taxon>Pseudomonadati</taxon>
        <taxon>Pseudomonadota</taxon>
        <taxon>Betaproteobacteria</taxon>
        <taxon>Burkholderiales</taxon>
        <taxon>Sphaerotilaceae</taxon>
        <taxon>Roseateles</taxon>
    </lineage>
</organism>
<accession>A0ABU2A8D8</accession>
<proteinExistence type="predicted"/>